<evidence type="ECO:0000256" key="1">
    <source>
        <dbReference type="ARBA" id="ARBA00022614"/>
    </source>
</evidence>
<evidence type="ECO:0000313" key="4">
    <source>
        <dbReference type="EMBL" id="KAG7162026.1"/>
    </source>
</evidence>
<gene>
    <name evidence="4" type="primary">Lucb-L14</name>
    <name evidence="4" type="ORF">Hamer_G022536</name>
</gene>
<dbReference type="InterPro" id="IPR050541">
    <property type="entry name" value="LRR_TM_domain-containing"/>
</dbReference>
<dbReference type="Pfam" id="PF13855">
    <property type="entry name" value="LRR_8"/>
    <property type="match status" value="1"/>
</dbReference>
<name>A0A8J5JT85_HOMAM</name>
<dbReference type="Proteomes" id="UP000747542">
    <property type="component" value="Unassembled WGS sequence"/>
</dbReference>
<protein>
    <submittedName>
        <fullName evidence="4">Oplophorus-luciferin 2-monooxygenase non-catalytic subunit-like 14</fullName>
    </submittedName>
</protein>
<evidence type="ECO:0000256" key="2">
    <source>
        <dbReference type="ARBA" id="ARBA00022737"/>
    </source>
</evidence>
<evidence type="ECO:0000313" key="5">
    <source>
        <dbReference type="Proteomes" id="UP000747542"/>
    </source>
</evidence>
<proteinExistence type="predicted"/>
<keyword evidence="3" id="KW-0732">Signal</keyword>
<dbReference type="GO" id="GO:0005886">
    <property type="term" value="C:plasma membrane"/>
    <property type="evidence" value="ECO:0007669"/>
    <property type="project" value="TreeGrafter"/>
</dbReference>
<feature type="signal peptide" evidence="3">
    <location>
        <begin position="1"/>
        <end position="22"/>
    </location>
</feature>
<feature type="chain" id="PRO_5035299123" evidence="3">
    <location>
        <begin position="23"/>
        <end position="370"/>
    </location>
</feature>
<reference evidence="4" key="1">
    <citation type="journal article" date="2021" name="Sci. Adv.">
        <title>The American lobster genome reveals insights on longevity, neural, and immune adaptations.</title>
        <authorList>
            <person name="Polinski J.M."/>
            <person name="Zimin A.V."/>
            <person name="Clark K.F."/>
            <person name="Kohn A.B."/>
            <person name="Sadowski N."/>
            <person name="Timp W."/>
            <person name="Ptitsyn A."/>
            <person name="Khanna P."/>
            <person name="Romanova D.Y."/>
            <person name="Williams P."/>
            <person name="Greenwood S.J."/>
            <person name="Moroz L.L."/>
            <person name="Walt D.R."/>
            <person name="Bodnar A.G."/>
        </authorList>
    </citation>
    <scope>NUCLEOTIDE SEQUENCE</scope>
    <source>
        <strain evidence="4">GMGI-L3</strain>
    </source>
</reference>
<dbReference type="OrthoDB" id="676979at2759"/>
<dbReference type="AlphaFoldDB" id="A0A8J5JT85"/>
<keyword evidence="2" id="KW-0677">Repeat</keyword>
<keyword evidence="1" id="KW-0433">Leucine-rich repeat</keyword>
<organism evidence="4 5">
    <name type="scientific">Homarus americanus</name>
    <name type="common">American lobster</name>
    <dbReference type="NCBI Taxonomy" id="6706"/>
    <lineage>
        <taxon>Eukaryota</taxon>
        <taxon>Metazoa</taxon>
        <taxon>Ecdysozoa</taxon>
        <taxon>Arthropoda</taxon>
        <taxon>Crustacea</taxon>
        <taxon>Multicrustacea</taxon>
        <taxon>Malacostraca</taxon>
        <taxon>Eumalacostraca</taxon>
        <taxon>Eucarida</taxon>
        <taxon>Decapoda</taxon>
        <taxon>Pleocyemata</taxon>
        <taxon>Astacidea</taxon>
        <taxon>Nephropoidea</taxon>
        <taxon>Nephropidae</taxon>
        <taxon>Homarus</taxon>
    </lineage>
</organism>
<dbReference type="EMBL" id="JAHLQT010028178">
    <property type="protein sequence ID" value="KAG7162026.1"/>
    <property type="molecule type" value="Genomic_DNA"/>
</dbReference>
<dbReference type="PROSITE" id="PS51450">
    <property type="entry name" value="LRR"/>
    <property type="match status" value="1"/>
</dbReference>
<dbReference type="InterPro" id="IPR026906">
    <property type="entry name" value="LRR_5"/>
</dbReference>
<accession>A0A8J5JT85</accession>
<dbReference type="Pfam" id="PF13306">
    <property type="entry name" value="LRR_5"/>
    <property type="match status" value="1"/>
</dbReference>
<dbReference type="InterPro" id="IPR001611">
    <property type="entry name" value="Leu-rich_rpt"/>
</dbReference>
<keyword evidence="5" id="KW-1185">Reference proteome</keyword>
<dbReference type="PANTHER" id="PTHR24369">
    <property type="entry name" value="ANTIGEN BSP, PUTATIVE-RELATED"/>
    <property type="match status" value="1"/>
</dbReference>
<sequence length="370" mass="41769">MVRNTLLLVAAFLAQATVLVHAFADPKPLAAPRESYPCPEPEDILPCVCTKDEQAEHIDMDCSNVQSSQQLRDAFHATIPFPTFRNLIIEKKTNETPIPITNIDKDTFNNIQFSYIRISHTTLQDIAPDTFEYSHDILETLIVTDSNLDSFPFDILIDCPKLTDLRVFRNKIFHMSDIRSTSLLYLQVSHNPGITYGDEAFFQAPNLQYLLLNDIKLAHVAPDTFSKQSKLKYLDLSHNGITTLYAGSLAFYGTVDQIKLNNNRIQKVQVNAFSGLKPGSVLWMHHNLLDDLPADVWKPVFETVNNAHSTNLFVFDDNPLTCQCNILWLVENANYMDTMAAGAWCSDKEELLVDVDVAFLQNNCPPSETV</sequence>
<evidence type="ECO:0000256" key="3">
    <source>
        <dbReference type="SAM" id="SignalP"/>
    </source>
</evidence>
<comment type="caution">
    <text evidence="4">The sequence shown here is derived from an EMBL/GenBank/DDBJ whole genome shotgun (WGS) entry which is preliminary data.</text>
</comment>
<dbReference type="PANTHER" id="PTHR24369:SF213">
    <property type="entry name" value="INSULIN LIKE GROWTH FACTOR BINDING PROTEIN ACID LABILE SUBUNIT"/>
    <property type="match status" value="1"/>
</dbReference>